<accession>A0A0R2BKG5</accession>
<feature type="transmembrane region" description="Helical" evidence="1">
    <location>
        <begin position="6"/>
        <end position="24"/>
    </location>
</feature>
<evidence type="ECO:0000313" key="3">
    <source>
        <dbReference type="Proteomes" id="UP000051813"/>
    </source>
</evidence>
<gene>
    <name evidence="2" type="ORF">FC84_GL001114</name>
</gene>
<reference evidence="2 3" key="1">
    <citation type="journal article" date="2015" name="Genome Announc.">
        <title>Expanding the biotechnology potential of lactobacilli through comparative genomics of 213 strains and associated genera.</title>
        <authorList>
            <person name="Sun Z."/>
            <person name="Harris H.M."/>
            <person name="McCann A."/>
            <person name="Guo C."/>
            <person name="Argimon S."/>
            <person name="Zhang W."/>
            <person name="Yang X."/>
            <person name="Jeffery I.B."/>
            <person name="Cooney J.C."/>
            <person name="Kagawa T.F."/>
            <person name="Liu W."/>
            <person name="Song Y."/>
            <person name="Salvetti E."/>
            <person name="Wrobel A."/>
            <person name="Rasinkangas P."/>
            <person name="Parkhill J."/>
            <person name="Rea M.C."/>
            <person name="O'Sullivan O."/>
            <person name="Ritari J."/>
            <person name="Douillard F.P."/>
            <person name="Paul Ross R."/>
            <person name="Yang R."/>
            <person name="Briner A.E."/>
            <person name="Felis G.E."/>
            <person name="de Vos W.M."/>
            <person name="Barrangou R."/>
            <person name="Klaenhammer T.R."/>
            <person name="Caufield P.W."/>
            <person name="Cui Y."/>
            <person name="Zhang H."/>
            <person name="O'Toole P.W."/>
        </authorList>
    </citation>
    <scope>NUCLEOTIDE SEQUENCE [LARGE SCALE GENOMIC DNA]</scope>
    <source>
        <strain evidence="2 3">DSM 20335</strain>
    </source>
</reference>
<dbReference type="AlphaFoldDB" id="A0A0R2BKG5"/>
<dbReference type="STRING" id="1423738.FC84_GL001114"/>
<protein>
    <submittedName>
        <fullName evidence="2">Uncharacterized protein</fullName>
    </submittedName>
</protein>
<keyword evidence="1" id="KW-1133">Transmembrane helix</keyword>
<dbReference type="Proteomes" id="UP000051813">
    <property type="component" value="Unassembled WGS sequence"/>
</dbReference>
<dbReference type="RefSeq" id="WP_057757515.1">
    <property type="nucleotide sequence ID" value="NZ_AYYK01000022.1"/>
</dbReference>
<evidence type="ECO:0000256" key="1">
    <source>
        <dbReference type="SAM" id="Phobius"/>
    </source>
</evidence>
<sequence length="154" mass="18184">MWWQIILVIIAAIVCYFTVHHLWLRQRQIHYQKQLDRQMRSLLPKIQKKVPQVLPETLQSSIPVSIWHRDVLIYEYLVQLSCDDEIKITAPQLSVVLNEGLDLPARLLVTECWQRGTTFHFDVVYLNNPTTLEYVGDMEKIDADNLEHHVPKNK</sequence>
<dbReference type="EMBL" id="AYYK01000022">
    <property type="protein sequence ID" value="KRM78292.1"/>
    <property type="molecule type" value="Genomic_DNA"/>
</dbReference>
<dbReference type="PATRIC" id="fig|1423738.3.peg.1127"/>
<keyword evidence="1" id="KW-0472">Membrane</keyword>
<comment type="caution">
    <text evidence="2">The sequence shown here is derived from an EMBL/GenBank/DDBJ whole genome shotgun (WGS) entry which is preliminary data.</text>
</comment>
<keyword evidence="1" id="KW-0812">Transmembrane</keyword>
<keyword evidence="3" id="KW-1185">Reference proteome</keyword>
<evidence type="ECO:0000313" key="2">
    <source>
        <dbReference type="EMBL" id="KRM78292.1"/>
    </source>
</evidence>
<dbReference type="OrthoDB" id="2146119at2"/>
<name>A0A0R2BKG5_9LACO</name>
<organism evidence="2 3">
    <name type="scientific">Lapidilactobacillus dextrinicus DSM 20335</name>
    <dbReference type="NCBI Taxonomy" id="1423738"/>
    <lineage>
        <taxon>Bacteria</taxon>
        <taxon>Bacillati</taxon>
        <taxon>Bacillota</taxon>
        <taxon>Bacilli</taxon>
        <taxon>Lactobacillales</taxon>
        <taxon>Lactobacillaceae</taxon>
        <taxon>Lapidilactobacillus</taxon>
    </lineage>
</organism>
<proteinExistence type="predicted"/>